<sequence>MSHIKKILTRMLPIIEDLLLLIGLSFISGGVFLIYYPAGYIVIGLGLISFAVLLARRNT</sequence>
<evidence type="ECO:0000313" key="2">
    <source>
        <dbReference type="EMBL" id="SFM09257.1"/>
    </source>
</evidence>
<proteinExistence type="predicted"/>
<dbReference type="EMBL" id="FOTS01000040">
    <property type="protein sequence ID" value="SFM09257.1"/>
    <property type="molecule type" value="Genomic_DNA"/>
</dbReference>
<dbReference type="Proteomes" id="UP000199520">
    <property type="component" value="Unassembled WGS sequence"/>
</dbReference>
<feature type="transmembrane region" description="Helical" evidence="1">
    <location>
        <begin position="33"/>
        <end position="55"/>
    </location>
</feature>
<gene>
    <name evidence="2" type="ORF">SAMN04490355_104028</name>
</gene>
<protein>
    <submittedName>
        <fullName evidence="2">Uncharacterized protein</fullName>
    </submittedName>
</protein>
<reference evidence="3" key="1">
    <citation type="submission" date="2016-10" db="EMBL/GenBank/DDBJ databases">
        <authorList>
            <person name="Varghese N."/>
            <person name="Submissions S."/>
        </authorList>
    </citation>
    <scope>NUCLEOTIDE SEQUENCE [LARGE SCALE GENOMIC DNA]</scope>
    <source>
        <strain evidence="3">DSM 13327</strain>
    </source>
</reference>
<name>A0A1I4N1R2_9FIRM</name>
<feature type="transmembrane region" description="Helical" evidence="1">
    <location>
        <begin position="7"/>
        <end position="27"/>
    </location>
</feature>
<evidence type="ECO:0000313" key="3">
    <source>
        <dbReference type="Proteomes" id="UP000199520"/>
    </source>
</evidence>
<keyword evidence="1" id="KW-1133">Transmembrane helix</keyword>
<accession>A0A1I4N1R2</accession>
<dbReference type="AlphaFoldDB" id="A0A1I4N1R2"/>
<keyword evidence="1" id="KW-0472">Membrane</keyword>
<keyword evidence="3" id="KW-1185">Reference proteome</keyword>
<evidence type="ECO:0000256" key="1">
    <source>
        <dbReference type="SAM" id="Phobius"/>
    </source>
</evidence>
<dbReference type="STRING" id="1123291.SAMN04490355_104028"/>
<organism evidence="2 3">
    <name type="scientific">Pelosinus propionicus DSM 13327</name>
    <dbReference type="NCBI Taxonomy" id="1123291"/>
    <lineage>
        <taxon>Bacteria</taxon>
        <taxon>Bacillati</taxon>
        <taxon>Bacillota</taxon>
        <taxon>Negativicutes</taxon>
        <taxon>Selenomonadales</taxon>
        <taxon>Sporomusaceae</taxon>
        <taxon>Pelosinus</taxon>
    </lineage>
</organism>
<keyword evidence="1" id="KW-0812">Transmembrane</keyword>